<feature type="domain" description="GtrA/DPMS transmembrane" evidence="7">
    <location>
        <begin position="22"/>
        <end position="143"/>
    </location>
</feature>
<comment type="subcellular location">
    <subcellularLocation>
        <location evidence="1">Membrane</location>
        <topology evidence="1">Multi-pass membrane protein</topology>
    </subcellularLocation>
</comment>
<protein>
    <submittedName>
        <fullName evidence="8">GtrA family protein</fullName>
    </submittedName>
</protein>
<name>A0A3A3ZIW7_9ACTN</name>
<organism evidence="8 9">
    <name type="scientific">Vallicoccus soli</name>
    <dbReference type="NCBI Taxonomy" id="2339232"/>
    <lineage>
        <taxon>Bacteria</taxon>
        <taxon>Bacillati</taxon>
        <taxon>Actinomycetota</taxon>
        <taxon>Actinomycetes</taxon>
        <taxon>Motilibacterales</taxon>
        <taxon>Vallicoccaceae</taxon>
        <taxon>Vallicoccus</taxon>
    </lineage>
</organism>
<dbReference type="OrthoDB" id="9807815at2"/>
<keyword evidence="3 6" id="KW-0812">Transmembrane</keyword>
<feature type="transmembrane region" description="Helical" evidence="6">
    <location>
        <begin position="20"/>
        <end position="41"/>
    </location>
</feature>
<evidence type="ECO:0000256" key="6">
    <source>
        <dbReference type="SAM" id="Phobius"/>
    </source>
</evidence>
<dbReference type="GO" id="GO:0000271">
    <property type="term" value="P:polysaccharide biosynthetic process"/>
    <property type="evidence" value="ECO:0007669"/>
    <property type="project" value="InterPro"/>
</dbReference>
<evidence type="ECO:0000256" key="4">
    <source>
        <dbReference type="ARBA" id="ARBA00022989"/>
    </source>
</evidence>
<gene>
    <name evidence="8" type="ORF">D5H78_11695</name>
</gene>
<evidence type="ECO:0000313" key="8">
    <source>
        <dbReference type="EMBL" id="RJK95496.1"/>
    </source>
</evidence>
<reference evidence="8 9" key="1">
    <citation type="submission" date="2018-09" db="EMBL/GenBank/DDBJ databases">
        <title>YIM 75000 draft genome.</title>
        <authorList>
            <person name="Tang S."/>
            <person name="Feng Y."/>
        </authorList>
    </citation>
    <scope>NUCLEOTIDE SEQUENCE [LARGE SCALE GENOMIC DNA]</scope>
    <source>
        <strain evidence="8 9">YIM 75000</strain>
    </source>
</reference>
<evidence type="ECO:0000256" key="1">
    <source>
        <dbReference type="ARBA" id="ARBA00004141"/>
    </source>
</evidence>
<dbReference type="EMBL" id="QZEZ01000005">
    <property type="protein sequence ID" value="RJK95496.1"/>
    <property type="molecule type" value="Genomic_DNA"/>
</dbReference>
<comment type="caution">
    <text evidence="8">The sequence shown here is derived from an EMBL/GenBank/DDBJ whole genome shotgun (WGS) entry which is preliminary data.</text>
</comment>
<dbReference type="PANTHER" id="PTHR38459:SF1">
    <property type="entry name" value="PROPHAGE BACTOPRENOL-LINKED GLUCOSE TRANSLOCASE HOMOLOG"/>
    <property type="match status" value="1"/>
</dbReference>
<evidence type="ECO:0000313" key="9">
    <source>
        <dbReference type="Proteomes" id="UP000265614"/>
    </source>
</evidence>
<sequence length="160" mass="17380">MLQRLLDAGRARTGHLVRELLKFGTVGALAFVVDVGTFNLLRVGLDLGPLTSKTVSVVLATTVAYLGNRHWTFRHRGRPGVRREYALFFLFNGIGLAISLACLGFSHYVLGLTSPLADNVAANGVGLALGTAFRFWAYRRWVFPAVAPELAPEAERSPVA</sequence>
<evidence type="ECO:0000256" key="2">
    <source>
        <dbReference type="ARBA" id="ARBA00009399"/>
    </source>
</evidence>
<keyword evidence="5 6" id="KW-0472">Membrane</keyword>
<dbReference type="Pfam" id="PF04138">
    <property type="entry name" value="GtrA_DPMS_TM"/>
    <property type="match status" value="1"/>
</dbReference>
<dbReference type="Proteomes" id="UP000265614">
    <property type="component" value="Unassembled WGS sequence"/>
</dbReference>
<accession>A0A3A3ZIW7</accession>
<dbReference type="InterPro" id="IPR051401">
    <property type="entry name" value="GtrA_CellWall_Glycosyl"/>
</dbReference>
<keyword evidence="9" id="KW-1185">Reference proteome</keyword>
<feature type="transmembrane region" description="Helical" evidence="6">
    <location>
        <begin position="120"/>
        <end position="137"/>
    </location>
</feature>
<dbReference type="PANTHER" id="PTHR38459">
    <property type="entry name" value="PROPHAGE BACTOPRENOL-LINKED GLUCOSE TRANSLOCASE HOMOLOG"/>
    <property type="match status" value="1"/>
</dbReference>
<comment type="similarity">
    <text evidence="2">Belongs to the GtrA family.</text>
</comment>
<dbReference type="GO" id="GO:0005886">
    <property type="term" value="C:plasma membrane"/>
    <property type="evidence" value="ECO:0007669"/>
    <property type="project" value="TreeGrafter"/>
</dbReference>
<evidence type="ECO:0000259" key="7">
    <source>
        <dbReference type="Pfam" id="PF04138"/>
    </source>
</evidence>
<dbReference type="AlphaFoldDB" id="A0A3A3ZIW7"/>
<dbReference type="InterPro" id="IPR007267">
    <property type="entry name" value="GtrA_DPMS_TM"/>
</dbReference>
<feature type="transmembrane region" description="Helical" evidence="6">
    <location>
        <begin position="47"/>
        <end position="66"/>
    </location>
</feature>
<evidence type="ECO:0000256" key="3">
    <source>
        <dbReference type="ARBA" id="ARBA00022692"/>
    </source>
</evidence>
<keyword evidence="4 6" id="KW-1133">Transmembrane helix</keyword>
<feature type="transmembrane region" description="Helical" evidence="6">
    <location>
        <begin position="87"/>
        <end position="108"/>
    </location>
</feature>
<proteinExistence type="inferred from homology"/>
<evidence type="ECO:0000256" key="5">
    <source>
        <dbReference type="ARBA" id="ARBA00023136"/>
    </source>
</evidence>